<proteinExistence type="predicted"/>
<dbReference type="RefSeq" id="WP_135762850.1">
    <property type="nucleotide sequence ID" value="NZ_RQHV01000009.1"/>
</dbReference>
<name>A0A4V3JXI5_9LEPT</name>
<dbReference type="EMBL" id="RQHV01000009">
    <property type="protein sequence ID" value="TGN14194.1"/>
    <property type="molecule type" value="Genomic_DNA"/>
</dbReference>
<organism evidence="2 3">
    <name type="scientific">Leptospira ilyithenensis</name>
    <dbReference type="NCBI Taxonomy" id="2484901"/>
    <lineage>
        <taxon>Bacteria</taxon>
        <taxon>Pseudomonadati</taxon>
        <taxon>Spirochaetota</taxon>
        <taxon>Spirochaetia</taxon>
        <taxon>Leptospirales</taxon>
        <taxon>Leptospiraceae</taxon>
        <taxon>Leptospira</taxon>
    </lineage>
</organism>
<accession>A0A4V3JXI5</accession>
<sequence>MRGGQQKIDKVSPLLKAREMFLFGDEGQGWPKFFRRNRKFREKEREASNAAQTKCESDKSVR</sequence>
<dbReference type="Proteomes" id="UP000298264">
    <property type="component" value="Unassembled WGS sequence"/>
</dbReference>
<comment type="caution">
    <text evidence="2">The sequence shown here is derived from an EMBL/GenBank/DDBJ whole genome shotgun (WGS) entry which is preliminary data.</text>
</comment>
<protein>
    <submittedName>
        <fullName evidence="2">Uncharacterized protein</fullName>
    </submittedName>
</protein>
<keyword evidence="3" id="KW-1185">Reference proteome</keyword>
<dbReference type="AlphaFoldDB" id="A0A4V3JXI5"/>
<evidence type="ECO:0000256" key="1">
    <source>
        <dbReference type="SAM" id="MobiDB-lite"/>
    </source>
</evidence>
<reference evidence="2" key="1">
    <citation type="journal article" date="2019" name="PLoS Negl. Trop. Dis.">
        <title>Revisiting the worldwide diversity of Leptospira species in the environment.</title>
        <authorList>
            <person name="Vincent A.T."/>
            <person name="Schiettekatte O."/>
            <person name="Bourhy P."/>
            <person name="Veyrier F.J."/>
            <person name="Picardeau M."/>
        </authorList>
    </citation>
    <scope>NUCLEOTIDE SEQUENCE [LARGE SCALE GENOMIC DNA]</scope>
    <source>
        <strain evidence="2">201400974</strain>
    </source>
</reference>
<gene>
    <name evidence="2" type="ORF">EHS11_02520</name>
</gene>
<feature type="region of interest" description="Disordered" evidence="1">
    <location>
        <begin position="42"/>
        <end position="62"/>
    </location>
</feature>
<evidence type="ECO:0000313" key="3">
    <source>
        <dbReference type="Proteomes" id="UP000298264"/>
    </source>
</evidence>
<evidence type="ECO:0000313" key="2">
    <source>
        <dbReference type="EMBL" id="TGN14194.1"/>
    </source>
</evidence>